<dbReference type="AlphaFoldDB" id="A0A1T2KWJ2"/>
<evidence type="ECO:0000259" key="14">
    <source>
        <dbReference type="PROSITE" id="PS50109"/>
    </source>
</evidence>
<dbReference type="Gene3D" id="3.30.565.10">
    <property type="entry name" value="Histidine kinase-like ATPase, C-terminal domain"/>
    <property type="match status" value="1"/>
</dbReference>
<accession>A0A1T2KWJ2</accession>
<keyword evidence="8" id="KW-0902">Two-component regulatory system</keyword>
<dbReference type="Pfam" id="PF00512">
    <property type="entry name" value="HisKA"/>
    <property type="match status" value="1"/>
</dbReference>
<dbReference type="SMART" id="SM00387">
    <property type="entry name" value="HATPase_c"/>
    <property type="match status" value="1"/>
</dbReference>
<dbReference type="InterPro" id="IPR005467">
    <property type="entry name" value="His_kinase_dom"/>
</dbReference>
<evidence type="ECO:0000313" key="18">
    <source>
        <dbReference type="Proteomes" id="UP000190896"/>
    </source>
</evidence>
<evidence type="ECO:0000256" key="12">
    <source>
        <dbReference type="PROSITE-ProRule" id="PRU00169"/>
    </source>
</evidence>
<dbReference type="PANTHER" id="PTHR45339:SF5">
    <property type="entry name" value="HISTIDINE KINASE"/>
    <property type="match status" value="1"/>
</dbReference>
<proteinExistence type="predicted"/>
<dbReference type="PROSITE" id="PS50894">
    <property type="entry name" value="HPT"/>
    <property type="match status" value="1"/>
</dbReference>
<feature type="transmembrane region" description="Helical" evidence="13">
    <location>
        <begin position="84"/>
        <end position="107"/>
    </location>
</feature>
<comment type="caution">
    <text evidence="17">The sequence shown here is derived from an EMBL/GenBank/DDBJ whole genome shotgun (WGS) entry which is preliminary data.</text>
</comment>
<evidence type="ECO:0000256" key="10">
    <source>
        <dbReference type="ARBA" id="ARBA00068150"/>
    </source>
</evidence>
<dbReference type="PROSITE" id="PS50110">
    <property type="entry name" value="RESPONSE_REGULATORY"/>
    <property type="match status" value="1"/>
</dbReference>
<feature type="transmembrane region" description="Helical" evidence="13">
    <location>
        <begin position="138"/>
        <end position="157"/>
    </location>
</feature>
<dbReference type="SUPFAM" id="SSF52172">
    <property type="entry name" value="CheY-like"/>
    <property type="match status" value="2"/>
</dbReference>
<dbReference type="InterPro" id="IPR011006">
    <property type="entry name" value="CheY-like_superfamily"/>
</dbReference>
<dbReference type="OrthoDB" id="6187449at2"/>
<keyword evidence="5" id="KW-0547">Nucleotide-binding</keyword>
<evidence type="ECO:0000256" key="8">
    <source>
        <dbReference type="ARBA" id="ARBA00023012"/>
    </source>
</evidence>
<feature type="transmembrane region" description="Helical" evidence="13">
    <location>
        <begin position="20"/>
        <end position="43"/>
    </location>
</feature>
<dbReference type="Gene3D" id="1.10.287.130">
    <property type="match status" value="1"/>
</dbReference>
<organism evidence="17 18">
    <name type="scientific">Solemya velesiana gill symbiont</name>
    <dbReference type="NCBI Taxonomy" id="1918948"/>
    <lineage>
        <taxon>Bacteria</taxon>
        <taxon>Pseudomonadati</taxon>
        <taxon>Pseudomonadota</taxon>
        <taxon>Gammaproteobacteria</taxon>
        <taxon>sulfur-oxidizing symbionts</taxon>
    </lineage>
</organism>
<feature type="modified residue" description="Phosphohistidine" evidence="11">
    <location>
        <position position="890"/>
    </location>
</feature>
<dbReference type="SUPFAM" id="SSF47384">
    <property type="entry name" value="Homodimeric domain of signal transducing histidine kinase"/>
    <property type="match status" value="1"/>
</dbReference>
<sequence>MQEEQIARTKLIMAERVRLYYGELGVSGIGTILLSWVMMWLAGGPENNLVLIWGIVMLMSGLMQSGLWIAWWRSQPDMAESWKWQYFPLLPMVVTGLCWGLAAVFPFPDYADQASILLGLAAGAGVLLNLILLSALELAISLFFLSALVPLALSFLSGQRLPETEIMTLILAAAITLGLTAVALSVLSSIIARLRAGKRNVSGKLDLVKEEVEGLHSKLTMQHERRKGVEQELYRAKGEAQTANMVKSEFLATISHEIRTPLNGIVPLLEILRDTKLDREQQQFINTALNSSHHLMTIINDILDFSKIEAGKLELEDLDVDLHELVGSGISLMSKSAERRKLELSHSFGEQVPRRALGDPIRIRQVLTNMVSNAIKFTEKGSISVKVKLHQPTRKERELLFAVKDTGVGISKDVQRRLFQSFSQADASTTRKHGGTGLGLAISKRLVELMGGKIGVTSQEGKGSVFWFTLPLRKAHAESASSRWTLQGIHVLVVSRKGVQSSKLKKLLDDWGTSYDHIAELSEAIPLLTSAEAEASGYHYNLVIVDTHVYDDAVPQFLRELKDHPGLRHLKVILLDGDSYPAAPVTDDKVVTLMPLAFKKKDLYLQLCRLSDSESPSSDVLLSDDGESEEALMPEPEIEQDYYLETGDELLEESSEVSSAVDEIPLARKVLVVEDNPVNLGVARKLLQRLGIECSMAEDGKMALDAIEEDEFDLVLMDCQMPRMDGYEATRAVRLKEKTYGLARLPVVAMTANAMAGDKDKCLEAGMDDYIAKPLSPGSLRSTLRHWLPMRESLFEEDSLTVSGLEIPMTGDKKVTTKITSAAGEAVSIEQQLESLDSIDKEVISELYEIMEEDFTSLLESFLENSPVCLDQIEEGIREGDCKKAIIPAHSLKSSSANVGAMHLSELAKSMEMAARDDNLGVLQDGMMELREEYDQAGRELQGLCEVDTTSEG</sequence>
<dbReference type="SMART" id="SM00448">
    <property type="entry name" value="REC"/>
    <property type="match status" value="1"/>
</dbReference>
<evidence type="ECO:0000256" key="2">
    <source>
        <dbReference type="ARBA" id="ARBA00012438"/>
    </source>
</evidence>
<dbReference type="CDD" id="cd16922">
    <property type="entry name" value="HATPase_EvgS-ArcB-TorS-like"/>
    <property type="match status" value="1"/>
</dbReference>
<evidence type="ECO:0000256" key="3">
    <source>
        <dbReference type="ARBA" id="ARBA00022553"/>
    </source>
</evidence>
<protein>
    <recommendedName>
        <fullName evidence="10">Sensory/regulatory protein RpfC</fullName>
        <ecNumber evidence="2">2.7.13.3</ecNumber>
    </recommendedName>
</protein>
<feature type="transmembrane region" description="Helical" evidence="13">
    <location>
        <begin position="49"/>
        <end position="72"/>
    </location>
</feature>
<dbReference type="InterPro" id="IPR004358">
    <property type="entry name" value="Sig_transdc_His_kin-like_C"/>
</dbReference>
<dbReference type="Gene3D" id="3.40.50.2300">
    <property type="match status" value="1"/>
</dbReference>
<feature type="domain" description="Histidine kinase" evidence="14">
    <location>
        <begin position="253"/>
        <end position="474"/>
    </location>
</feature>
<feature type="domain" description="Response regulatory" evidence="15">
    <location>
        <begin position="669"/>
        <end position="788"/>
    </location>
</feature>
<keyword evidence="18" id="KW-1185">Reference proteome</keyword>
<dbReference type="Pfam" id="PF01627">
    <property type="entry name" value="Hpt"/>
    <property type="match status" value="1"/>
</dbReference>
<keyword evidence="4" id="KW-0808">Transferase</keyword>
<dbReference type="PRINTS" id="PR00344">
    <property type="entry name" value="BCTRLSENSOR"/>
</dbReference>
<feature type="domain" description="HPt" evidence="16">
    <location>
        <begin position="851"/>
        <end position="944"/>
    </location>
</feature>
<evidence type="ECO:0000256" key="1">
    <source>
        <dbReference type="ARBA" id="ARBA00000085"/>
    </source>
</evidence>
<dbReference type="InterPro" id="IPR008207">
    <property type="entry name" value="Sig_transdc_His_kin_Hpt_dom"/>
</dbReference>
<dbReference type="InterPro" id="IPR003594">
    <property type="entry name" value="HATPase_dom"/>
</dbReference>
<dbReference type="Pfam" id="PF02518">
    <property type="entry name" value="HATPase_c"/>
    <property type="match status" value="1"/>
</dbReference>
<keyword evidence="13" id="KW-1133">Transmembrane helix</keyword>
<keyword evidence="3 12" id="KW-0597">Phosphoprotein</keyword>
<feature type="transmembrane region" description="Helical" evidence="13">
    <location>
        <begin position="169"/>
        <end position="192"/>
    </location>
</feature>
<evidence type="ECO:0000259" key="15">
    <source>
        <dbReference type="PROSITE" id="PS50110"/>
    </source>
</evidence>
<dbReference type="InterPro" id="IPR036097">
    <property type="entry name" value="HisK_dim/P_sf"/>
</dbReference>
<dbReference type="Gene3D" id="1.20.120.160">
    <property type="entry name" value="HPT domain"/>
    <property type="match status" value="1"/>
</dbReference>
<dbReference type="SUPFAM" id="SSF47226">
    <property type="entry name" value="Histidine-containing phosphotransfer domain, HPT domain"/>
    <property type="match status" value="1"/>
</dbReference>
<name>A0A1T2KWJ2_9GAMM</name>
<dbReference type="InterPro" id="IPR001789">
    <property type="entry name" value="Sig_transdc_resp-reg_receiver"/>
</dbReference>
<evidence type="ECO:0000256" key="4">
    <source>
        <dbReference type="ARBA" id="ARBA00022679"/>
    </source>
</evidence>
<evidence type="ECO:0000259" key="16">
    <source>
        <dbReference type="PROSITE" id="PS50894"/>
    </source>
</evidence>
<dbReference type="PROSITE" id="PS50109">
    <property type="entry name" value="HIS_KIN"/>
    <property type="match status" value="1"/>
</dbReference>
<dbReference type="RefSeq" id="WP_078486102.1">
    <property type="nucleotide sequence ID" value="NZ_MPRJ01000014.1"/>
</dbReference>
<keyword evidence="13" id="KW-0472">Membrane</keyword>
<evidence type="ECO:0000256" key="5">
    <source>
        <dbReference type="ARBA" id="ARBA00022741"/>
    </source>
</evidence>
<feature type="modified residue" description="4-aspartylphosphate" evidence="12">
    <location>
        <position position="718"/>
    </location>
</feature>
<comment type="subunit">
    <text evidence="9">At low DSF concentrations, interacts with RpfF.</text>
</comment>
<dbReference type="FunFam" id="1.10.287.130:FF:000002">
    <property type="entry name" value="Two-component osmosensing histidine kinase"/>
    <property type="match status" value="1"/>
</dbReference>
<dbReference type="GO" id="GO:0005524">
    <property type="term" value="F:ATP binding"/>
    <property type="evidence" value="ECO:0007669"/>
    <property type="project" value="UniProtKB-KW"/>
</dbReference>
<dbReference type="InterPro" id="IPR003661">
    <property type="entry name" value="HisK_dim/P_dom"/>
</dbReference>
<evidence type="ECO:0000256" key="6">
    <source>
        <dbReference type="ARBA" id="ARBA00022777"/>
    </source>
</evidence>
<gene>
    <name evidence="17" type="ORF">BOW51_03315</name>
</gene>
<dbReference type="CDD" id="cd00082">
    <property type="entry name" value="HisKA"/>
    <property type="match status" value="1"/>
</dbReference>
<dbReference type="GO" id="GO:0000155">
    <property type="term" value="F:phosphorelay sensor kinase activity"/>
    <property type="evidence" value="ECO:0007669"/>
    <property type="project" value="InterPro"/>
</dbReference>
<dbReference type="CDD" id="cd17546">
    <property type="entry name" value="REC_hyHK_CKI1_RcsC-like"/>
    <property type="match status" value="1"/>
</dbReference>
<keyword evidence="6" id="KW-0418">Kinase</keyword>
<evidence type="ECO:0000313" key="17">
    <source>
        <dbReference type="EMBL" id="OOZ37228.1"/>
    </source>
</evidence>
<keyword evidence="13" id="KW-0812">Transmembrane</keyword>
<dbReference type="Pfam" id="PF00072">
    <property type="entry name" value="Response_reg"/>
    <property type="match status" value="1"/>
</dbReference>
<dbReference type="GO" id="GO:0005886">
    <property type="term" value="C:plasma membrane"/>
    <property type="evidence" value="ECO:0007669"/>
    <property type="project" value="UniProtKB-SubCell"/>
</dbReference>
<dbReference type="SMART" id="SM00388">
    <property type="entry name" value="HisKA"/>
    <property type="match status" value="1"/>
</dbReference>
<dbReference type="EMBL" id="MPRJ01000014">
    <property type="protein sequence ID" value="OOZ37228.1"/>
    <property type="molecule type" value="Genomic_DNA"/>
</dbReference>
<evidence type="ECO:0000256" key="11">
    <source>
        <dbReference type="PROSITE-ProRule" id="PRU00110"/>
    </source>
</evidence>
<dbReference type="Proteomes" id="UP000190896">
    <property type="component" value="Unassembled WGS sequence"/>
</dbReference>
<dbReference type="InterPro" id="IPR036641">
    <property type="entry name" value="HPT_dom_sf"/>
</dbReference>
<dbReference type="PANTHER" id="PTHR45339">
    <property type="entry name" value="HYBRID SIGNAL TRANSDUCTION HISTIDINE KINASE J"/>
    <property type="match status" value="1"/>
</dbReference>
<dbReference type="EC" id="2.7.13.3" evidence="2"/>
<dbReference type="FunFam" id="3.30.565.10:FF:000010">
    <property type="entry name" value="Sensor histidine kinase RcsC"/>
    <property type="match status" value="1"/>
</dbReference>
<dbReference type="SMART" id="SM00073">
    <property type="entry name" value="HPT"/>
    <property type="match status" value="1"/>
</dbReference>
<evidence type="ECO:0000256" key="9">
    <source>
        <dbReference type="ARBA" id="ARBA00064003"/>
    </source>
</evidence>
<evidence type="ECO:0000256" key="13">
    <source>
        <dbReference type="SAM" id="Phobius"/>
    </source>
</evidence>
<dbReference type="SUPFAM" id="SSF55874">
    <property type="entry name" value="ATPase domain of HSP90 chaperone/DNA topoisomerase II/histidine kinase"/>
    <property type="match status" value="1"/>
</dbReference>
<comment type="catalytic activity">
    <reaction evidence="1">
        <text>ATP + protein L-histidine = ADP + protein N-phospho-L-histidine.</text>
        <dbReference type="EC" id="2.7.13.3"/>
    </reaction>
</comment>
<reference evidence="17 18" key="1">
    <citation type="submission" date="2016-11" db="EMBL/GenBank/DDBJ databases">
        <title>Mixed transmission modes and dynamic genome evolution in an obligate animal-bacterial symbiosis.</title>
        <authorList>
            <person name="Russell S.L."/>
            <person name="Corbett-Detig R.B."/>
            <person name="Cavanaugh C.M."/>
        </authorList>
    </citation>
    <scope>NUCLEOTIDE SEQUENCE [LARGE SCALE GENOMIC DNA]</scope>
    <source>
        <strain evidence="17">Se-Cadez</strain>
    </source>
</reference>
<evidence type="ECO:0000256" key="7">
    <source>
        <dbReference type="ARBA" id="ARBA00022840"/>
    </source>
</evidence>
<dbReference type="InterPro" id="IPR036890">
    <property type="entry name" value="HATPase_C_sf"/>
</dbReference>
<keyword evidence="7" id="KW-0067">ATP-binding</keyword>